<name>A0A9N9S9I5_PHACE</name>
<dbReference type="Proteomes" id="UP001153737">
    <property type="component" value="Chromosome 1"/>
</dbReference>
<feature type="domain" description="Peptidase C19 ubiquitin carboxyl-terminal hydrolase" evidence="4">
    <location>
        <begin position="3"/>
        <end position="82"/>
    </location>
</feature>
<evidence type="ECO:0000256" key="2">
    <source>
        <dbReference type="ARBA" id="ARBA00012759"/>
    </source>
</evidence>
<dbReference type="InterPro" id="IPR050185">
    <property type="entry name" value="Ub_carboxyl-term_hydrolase"/>
</dbReference>
<dbReference type="GO" id="GO:0016579">
    <property type="term" value="P:protein deubiquitination"/>
    <property type="evidence" value="ECO:0007669"/>
    <property type="project" value="InterPro"/>
</dbReference>
<proteinExistence type="predicted"/>
<dbReference type="GO" id="GO:0004843">
    <property type="term" value="F:cysteine-type deubiquitinase activity"/>
    <property type="evidence" value="ECO:0007669"/>
    <property type="project" value="UniProtKB-EC"/>
</dbReference>
<evidence type="ECO:0000256" key="3">
    <source>
        <dbReference type="SAM" id="MobiDB-lite"/>
    </source>
</evidence>
<dbReference type="PANTHER" id="PTHR21646">
    <property type="entry name" value="UBIQUITIN CARBOXYL-TERMINAL HYDROLASE"/>
    <property type="match status" value="1"/>
</dbReference>
<reference evidence="5" key="2">
    <citation type="submission" date="2022-10" db="EMBL/GenBank/DDBJ databases">
        <authorList>
            <consortium name="ENA_rothamsted_submissions"/>
            <consortium name="culmorum"/>
            <person name="King R."/>
        </authorList>
    </citation>
    <scope>NUCLEOTIDE SEQUENCE</scope>
</reference>
<evidence type="ECO:0000313" key="6">
    <source>
        <dbReference type="Proteomes" id="UP001153737"/>
    </source>
</evidence>
<evidence type="ECO:0000259" key="4">
    <source>
        <dbReference type="Pfam" id="PF00443"/>
    </source>
</evidence>
<comment type="catalytic activity">
    <reaction evidence="1">
        <text>Thiol-dependent hydrolysis of ester, thioester, amide, peptide and isopeptide bonds formed by the C-terminal Gly of ubiquitin (a 76-residue protein attached to proteins as an intracellular targeting signal).</text>
        <dbReference type="EC" id="3.4.19.12"/>
    </reaction>
</comment>
<feature type="region of interest" description="Disordered" evidence="3">
    <location>
        <begin position="94"/>
        <end position="155"/>
    </location>
</feature>
<dbReference type="EC" id="3.4.19.12" evidence="2"/>
<organism evidence="5 6">
    <name type="scientific">Phaedon cochleariae</name>
    <name type="common">Mustard beetle</name>
    <dbReference type="NCBI Taxonomy" id="80249"/>
    <lineage>
        <taxon>Eukaryota</taxon>
        <taxon>Metazoa</taxon>
        <taxon>Ecdysozoa</taxon>
        <taxon>Arthropoda</taxon>
        <taxon>Hexapoda</taxon>
        <taxon>Insecta</taxon>
        <taxon>Pterygota</taxon>
        <taxon>Neoptera</taxon>
        <taxon>Endopterygota</taxon>
        <taxon>Coleoptera</taxon>
        <taxon>Polyphaga</taxon>
        <taxon>Cucujiformia</taxon>
        <taxon>Chrysomeloidea</taxon>
        <taxon>Chrysomelidae</taxon>
        <taxon>Chrysomelinae</taxon>
        <taxon>Chrysomelini</taxon>
        <taxon>Phaedon</taxon>
    </lineage>
</organism>
<reference evidence="5" key="1">
    <citation type="submission" date="2022-01" db="EMBL/GenBank/DDBJ databases">
        <authorList>
            <person name="King R."/>
        </authorList>
    </citation>
    <scope>NUCLEOTIDE SEQUENCE</scope>
</reference>
<feature type="compositionally biased region" description="Polar residues" evidence="3">
    <location>
        <begin position="101"/>
        <end position="110"/>
    </location>
</feature>
<keyword evidence="6" id="KW-1185">Reference proteome</keyword>
<dbReference type="PANTHER" id="PTHR21646:SF23">
    <property type="entry name" value="UBIQUITIN CARBOXYL-TERMINAL HYDROLASE USP2"/>
    <property type="match status" value="1"/>
</dbReference>
<dbReference type="Gene3D" id="3.90.70.10">
    <property type="entry name" value="Cysteine proteinases"/>
    <property type="match status" value="1"/>
</dbReference>
<dbReference type="Pfam" id="PF00443">
    <property type="entry name" value="UCH"/>
    <property type="match status" value="1"/>
</dbReference>
<accession>A0A9N9S9I5</accession>
<protein>
    <recommendedName>
        <fullName evidence="2">ubiquitinyl hydrolase 1</fullName>
        <ecNumber evidence="2">3.4.19.12</ecNumber>
    </recommendedName>
</protein>
<gene>
    <name evidence="5" type="ORF">PHAECO_LOCUS1014</name>
</gene>
<dbReference type="EMBL" id="OU896707">
    <property type="protein sequence ID" value="CAG9813490.1"/>
    <property type="molecule type" value="Genomic_DNA"/>
</dbReference>
<dbReference type="OrthoDB" id="265306at2759"/>
<dbReference type="InterPro" id="IPR038765">
    <property type="entry name" value="Papain-like_cys_pep_sf"/>
</dbReference>
<dbReference type="InterPro" id="IPR001394">
    <property type="entry name" value="Peptidase_C19_UCH"/>
</dbReference>
<evidence type="ECO:0000256" key="1">
    <source>
        <dbReference type="ARBA" id="ARBA00000707"/>
    </source>
</evidence>
<dbReference type="SUPFAM" id="SSF54001">
    <property type="entry name" value="Cysteine proteinases"/>
    <property type="match status" value="1"/>
</dbReference>
<evidence type="ECO:0000313" key="5">
    <source>
        <dbReference type="EMBL" id="CAG9813490.1"/>
    </source>
</evidence>
<sequence length="193" mass="22232">MDYAEQDAQEFLRYLLEGLHEDVKRITERSDLIFTEIDEKLSDHEKAQESWSRYLRIEYSIIVDNFVGQLKSTLSCSIVDIALQTSSRINPTYIMPDANPNFPNTVTNSKNSRETSTRQLPAGRIADRHIRSRVSTPEKFASRRPRRRSGTSWDQAGVASRSQDFVVARVRKVLPAGLILRAERHWRAGRERG</sequence>
<dbReference type="AlphaFoldDB" id="A0A9N9S9I5"/>